<dbReference type="GeneID" id="105425743"/>
<organism evidence="2 3">
    <name type="scientific">Pogonomyrmex barbatus</name>
    <name type="common">red harvester ant</name>
    <dbReference type="NCBI Taxonomy" id="144034"/>
    <lineage>
        <taxon>Eukaryota</taxon>
        <taxon>Metazoa</taxon>
        <taxon>Ecdysozoa</taxon>
        <taxon>Arthropoda</taxon>
        <taxon>Hexapoda</taxon>
        <taxon>Insecta</taxon>
        <taxon>Pterygota</taxon>
        <taxon>Neoptera</taxon>
        <taxon>Endopterygota</taxon>
        <taxon>Hymenoptera</taxon>
        <taxon>Apocrita</taxon>
        <taxon>Aculeata</taxon>
        <taxon>Formicoidea</taxon>
        <taxon>Formicidae</taxon>
        <taxon>Myrmicinae</taxon>
        <taxon>Pogonomyrmex</taxon>
    </lineage>
</organism>
<dbReference type="OrthoDB" id="7552703at2759"/>
<feature type="chain" id="PRO_5027040470" evidence="1">
    <location>
        <begin position="22"/>
        <end position="354"/>
    </location>
</feature>
<dbReference type="RefSeq" id="XP_011634950.1">
    <property type="nucleotide sequence ID" value="XM_011636648.2"/>
</dbReference>
<evidence type="ECO:0000313" key="3">
    <source>
        <dbReference type="RefSeq" id="XP_011634950.1"/>
    </source>
</evidence>
<dbReference type="Proteomes" id="UP000504615">
    <property type="component" value="Unplaced"/>
</dbReference>
<evidence type="ECO:0000256" key="1">
    <source>
        <dbReference type="SAM" id="SignalP"/>
    </source>
</evidence>
<gene>
    <name evidence="3" type="primary">LOC105425743</name>
</gene>
<keyword evidence="1" id="KW-0732">Signal</keyword>
<dbReference type="KEGG" id="pbar:105425743"/>
<accession>A0A6I9W064</accession>
<protein>
    <submittedName>
        <fullName evidence="3">LOW QUALITY PROTEIN: uncharacterized protein LOC105425743</fullName>
    </submittedName>
</protein>
<reference evidence="3" key="1">
    <citation type="submission" date="2025-08" db="UniProtKB">
        <authorList>
            <consortium name="RefSeq"/>
        </authorList>
    </citation>
    <scope>IDENTIFICATION</scope>
</reference>
<evidence type="ECO:0000313" key="2">
    <source>
        <dbReference type="Proteomes" id="UP000504615"/>
    </source>
</evidence>
<keyword evidence="2" id="KW-1185">Reference proteome</keyword>
<dbReference type="AlphaFoldDB" id="A0A6I9W064"/>
<name>A0A6I9W064_9HYME</name>
<proteinExistence type="predicted"/>
<sequence length="354" mass="39818">MEFLQFFTVAILLLSITSVKTYSIPYETIQQAFSSSPKLIYTSESNPAFSGYSYTTQNFNGGESNVIFTTGADSVSRLKDEINSMKMSEKYSQKNIMNEKEKNMISSEQSKSIENEISKNKQDIEILNEGKKYFKKIPEASNLIKDQTKPQRISFVDVSYPVLRENLLNLNFPVFSRYQILSNIIQGQYNPYAHLELPLHNFGFYNPTAPLFYQAAAIAIPDNNFKVASAAVENVKTSIEPNITESSQTNATSSESNLIKSNIKSRFNLESTANVEKMKQSDASMNKLESMIISENTEKEITSSKSVVTSQSSIEQFTNNKENNIEFSSTETSSLTEKSSTATEKCIKCMEHPN</sequence>
<feature type="signal peptide" evidence="1">
    <location>
        <begin position="1"/>
        <end position="21"/>
    </location>
</feature>